<dbReference type="AlphaFoldDB" id="G5IHX5"/>
<reference evidence="2 3" key="1">
    <citation type="submission" date="2011-08" db="EMBL/GenBank/DDBJ databases">
        <title>The Genome Sequence of Clostridium hathewayi WAL-18680.</title>
        <authorList>
            <consortium name="The Broad Institute Genome Sequencing Platform"/>
            <person name="Earl A."/>
            <person name="Ward D."/>
            <person name="Feldgarden M."/>
            <person name="Gevers D."/>
            <person name="Finegold S.M."/>
            <person name="Summanen P.H."/>
            <person name="Molitoris D.R."/>
            <person name="Song M."/>
            <person name="Daigneault M."/>
            <person name="Allen-Vercoe E."/>
            <person name="Young S.K."/>
            <person name="Zeng Q."/>
            <person name="Gargeya S."/>
            <person name="Fitzgerald M."/>
            <person name="Haas B."/>
            <person name="Abouelleil A."/>
            <person name="Alvarado L."/>
            <person name="Arachchi H.M."/>
            <person name="Berlin A."/>
            <person name="Brown A."/>
            <person name="Chapman S.B."/>
            <person name="Chen Z."/>
            <person name="Dunbar C."/>
            <person name="Freedman E."/>
            <person name="Gearin G."/>
            <person name="Gellesch M."/>
            <person name="Goldberg J."/>
            <person name="Griggs A."/>
            <person name="Gujja S."/>
            <person name="Heiman D."/>
            <person name="Howarth C."/>
            <person name="Larson L."/>
            <person name="Lui A."/>
            <person name="MacDonald P.J.P."/>
            <person name="Montmayeur A."/>
            <person name="Murphy C."/>
            <person name="Neiman D."/>
            <person name="Pearson M."/>
            <person name="Priest M."/>
            <person name="Roberts A."/>
            <person name="Saif S."/>
            <person name="Shea T."/>
            <person name="Shenoy N."/>
            <person name="Sisk P."/>
            <person name="Stolte C."/>
            <person name="Sykes S."/>
            <person name="Wortman J."/>
            <person name="Nusbaum C."/>
            <person name="Birren B."/>
        </authorList>
    </citation>
    <scope>NUCLEOTIDE SEQUENCE [LARGE SCALE GENOMIC DNA]</scope>
    <source>
        <strain evidence="2 3">WAL-18680</strain>
    </source>
</reference>
<feature type="domain" description="SAP" evidence="1">
    <location>
        <begin position="18"/>
        <end position="52"/>
    </location>
</feature>
<dbReference type="RefSeq" id="WP_006781082.1">
    <property type="nucleotide sequence ID" value="NZ_CP040506.1"/>
</dbReference>
<organism evidence="2 3">
    <name type="scientific">Hungatella hathewayi WAL-18680</name>
    <dbReference type="NCBI Taxonomy" id="742737"/>
    <lineage>
        <taxon>Bacteria</taxon>
        <taxon>Bacillati</taxon>
        <taxon>Bacillota</taxon>
        <taxon>Clostridia</taxon>
        <taxon>Lachnospirales</taxon>
        <taxon>Lachnospiraceae</taxon>
        <taxon>Hungatella</taxon>
    </lineage>
</organism>
<dbReference type="InterPro" id="IPR045492">
    <property type="entry name" value="DUF6434"/>
</dbReference>
<dbReference type="InterPro" id="IPR003034">
    <property type="entry name" value="SAP_dom"/>
</dbReference>
<evidence type="ECO:0000259" key="1">
    <source>
        <dbReference type="PROSITE" id="PS50800"/>
    </source>
</evidence>
<protein>
    <recommendedName>
        <fullName evidence="1">SAP domain-containing protein</fullName>
    </recommendedName>
</protein>
<name>G5IHX5_9FIRM</name>
<keyword evidence="3" id="KW-1185">Reference proteome</keyword>
<gene>
    <name evidence="2" type="ORF">HMPREF9473_03103</name>
</gene>
<dbReference type="Proteomes" id="UP000005384">
    <property type="component" value="Unassembled WGS sequence"/>
</dbReference>
<dbReference type="Pfam" id="PF20026">
    <property type="entry name" value="DUF6434"/>
    <property type="match status" value="1"/>
</dbReference>
<dbReference type="EMBL" id="ADLN01000082">
    <property type="protein sequence ID" value="EHI58881.1"/>
    <property type="molecule type" value="Genomic_DNA"/>
</dbReference>
<dbReference type="PROSITE" id="PS50800">
    <property type="entry name" value="SAP"/>
    <property type="match status" value="1"/>
</dbReference>
<dbReference type="HOGENOM" id="CLU_121306_0_0_9"/>
<accession>G5IHX5</accession>
<evidence type="ECO:0000313" key="2">
    <source>
        <dbReference type="EMBL" id="EHI58881.1"/>
    </source>
</evidence>
<comment type="caution">
    <text evidence="2">The sequence shown here is derived from an EMBL/GenBank/DDBJ whole genome shotgun (WGS) entry which is preliminary data.</text>
</comment>
<evidence type="ECO:0000313" key="3">
    <source>
        <dbReference type="Proteomes" id="UP000005384"/>
    </source>
</evidence>
<proteinExistence type="predicted"/>
<dbReference type="Pfam" id="PF18953">
    <property type="entry name" value="SAP_new25"/>
    <property type="match status" value="1"/>
</dbReference>
<dbReference type="PATRIC" id="fig|742737.3.peg.3077"/>
<sequence>MSERPRLEKGLAGETFRSFYYLKEELTDFCRENGLPVSGGKMELTDRIAHFLDTGEIAKAQTGSRGQMSSRGKVDVQEITEETLIEEHFVCSEKHRAFFQSRIGKGFSFNVAFQKWLKSNTGKTYAQAIEAYDRILEEKKRTKTTIEPQFEYNTYIRDFFADNPGTSLEQAIRCWKYKKSQQGHNRYEKSDLSALTEATEVGK</sequence>
<dbReference type="OrthoDB" id="9778090at2"/>